<evidence type="ECO:0000313" key="2">
    <source>
        <dbReference type="EMBL" id="OQV21550.1"/>
    </source>
</evidence>
<evidence type="ECO:0000259" key="1">
    <source>
        <dbReference type="PROSITE" id="PS50927"/>
    </source>
</evidence>
<dbReference type="PROSITE" id="PS50927">
    <property type="entry name" value="BULB_LECTIN"/>
    <property type="match status" value="1"/>
</dbReference>
<gene>
    <name evidence="2" type="ORF">BV898_04452</name>
</gene>
<name>A0A1W0X2F5_HYPEX</name>
<organism evidence="2 3">
    <name type="scientific">Hypsibius exemplaris</name>
    <name type="common">Freshwater tardigrade</name>
    <dbReference type="NCBI Taxonomy" id="2072580"/>
    <lineage>
        <taxon>Eukaryota</taxon>
        <taxon>Metazoa</taxon>
        <taxon>Ecdysozoa</taxon>
        <taxon>Tardigrada</taxon>
        <taxon>Eutardigrada</taxon>
        <taxon>Parachela</taxon>
        <taxon>Hypsibioidea</taxon>
        <taxon>Hypsibiidae</taxon>
        <taxon>Hypsibius</taxon>
    </lineage>
</organism>
<feature type="domain" description="Bulb-type lectin" evidence="1">
    <location>
        <begin position="48"/>
        <end position="142"/>
    </location>
</feature>
<keyword evidence="3" id="KW-1185">Reference proteome</keyword>
<evidence type="ECO:0000313" key="3">
    <source>
        <dbReference type="Proteomes" id="UP000192578"/>
    </source>
</evidence>
<protein>
    <recommendedName>
        <fullName evidence="1">Bulb-type lectin domain-containing protein</fullName>
    </recommendedName>
</protein>
<accession>A0A1W0X2F5</accession>
<dbReference type="EMBL" id="MTYJ01000022">
    <property type="protein sequence ID" value="OQV21550.1"/>
    <property type="molecule type" value="Genomic_DNA"/>
</dbReference>
<dbReference type="Proteomes" id="UP000192578">
    <property type="component" value="Unassembled WGS sequence"/>
</dbReference>
<proteinExistence type="predicted"/>
<dbReference type="SUPFAM" id="SSF51110">
    <property type="entry name" value="alpha-D-mannose-specific plant lectins"/>
    <property type="match status" value="1"/>
</dbReference>
<dbReference type="InterPro" id="IPR001480">
    <property type="entry name" value="Bulb-type_lectin_dom"/>
</dbReference>
<dbReference type="InterPro" id="IPR036426">
    <property type="entry name" value="Bulb-type_lectin_dom_sf"/>
</dbReference>
<reference evidence="3" key="1">
    <citation type="submission" date="2017-01" db="EMBL/GenBank/DDBJ databases">
        <title>Comparative genomics of anhydrobiosis in the tardigrade Hypsibius dujardini.</title>
        <authorList>
            <person name="Yoshida Y."/>
            <person name="Koutsovoulos G."/>
            <person name="Laetsch D."/>
            <person name="Stevens L."/>
            <person name="Kumar S."/>
            <person name="Horikawa D."/>
            <person name="Ishino K."/>
            <person name="Komine S."/>
            <person name="Tomita M."/>
            <person name="Blaxter M."/>
            <person name="Arakawa K."/>
        </authorList>
    </citation>
    <scope>NUCLEOTIDE SEQUENCE [LARGE SCALE GENOMIC DNA]</scope>
    <source>
        <strain evidence="3">Z151</strain>
    </source>
</reference>
<dbReference type="AlphaFoldDB" id="A0A1W0X2F5"/>
<sequence length="142" mass="15612">MTIFLGRASKERVTQTPDFQFRCYHGDAALPGAGCPSFTTTAPATTNLDLNCKKELLPGGRTLYSRNCEVHLQMEPDGDLVFRCTSGKVLWRMNTKGTGKMVIMTRSTGYLVVLDSSGQDIWISKKVNSFTEALDGRVPSTV</sequence>
<comment type="caution">
    <text evidence="2">The sequence shown here is derived from an EMBL/GenBank/DDBJ whole genome shotgun (WGS) entry which is preliminary data.</text>
</comment>
<dbReference type="Gene3D" id="2.90.10.30">
    <property type="match status" value="1"/>
</dbReference>